<evidence type="ECO:0000313" key="3">
    <source>
        <dbReference type="Proteomes" id="UP000282971"/>
    </source>
</evidence>
<evidence type="ECO:0000313" key="2">
    <source>
        <dbReference type="EMBL" id="RVT93607.1"/>
    </source>
</evidence>
<dbReference type="EMBL" id="SACN01000001">
    <property type="protein sequence ID" value="RVT93607.1"/>
    <property type="molecule type" value="Genomic_DNA"/>
</dbReference>
<dbReference type="Gene3D" id="2.60.120.10">
    <property type="entry name" value="Jelly Rolls"/>
    <property type="match status" value="1"/>
</dbReference>
<dbReference type="InterPro" id="IPR011051">
    <property type="entry name" value="RmlC_Cupin_sf"/>
</dbReference>
<dbReference type="SUPFAM" id="SSF51182">
    <property type="entry name" value="RmlC-like cupins"/>
    <property type="match status" value="2"/>
</dbReference>
<accession>A0A437M7K1</accession>
<reference evidence="2 3" key="1">
    <citation type="submission" date="2019-01" db="EMBL/GenBank/DDBJ databases">
        <authorList>
            <person name="Chen W.-M."/>
        </authorList>
    </citation>
    <scope>NUCLEOTIDE SEQUENCE [LARGE SCALE GENOMIC DNA]</scope>
    <source>
        <strain evidence="2 3">CCP-7</strain>
    </source>
</reference>
<name>A0A437M7K1_9SPHN</name>
<organism evidence="2 3">
    <name type="scientific">Sphingomonas crocodyli</name>
    <dbReference type="NCBI Taxonomy" id="1979270"/>
    <lineage>
        <taxon>Bacteria</taxon>
        <taxon>Pseudomonadati</taxon>
        <taxon>Pseudomonadota</taxon>
        <taxon>Alphaproteobacteria</taxon>
        <taxon>Sphingomonadales</taxon>
        <taxon>Sphingomonadaceae</taxon>
        <taxon>Sphingomonas</taxon>
    </lineage>
</organism>
<dbReference type="OrthoDB" id="9793147at2"/>
<dbReference type="AlphaFoldDB" id="A0A437M7K1"/>
<proteinExistence type="predicted"/>
<protein>
    <recommendedName>
        <fullName evidence="1">ChrR-like cupin domain-containing protein</fullName>
    </recommendedName>
</protein>
<dbReference type="Pfam" id="PF12973">
    <property type="entry name" value="Cupin_7"/>
    <property type="match status" value="1"/>
</dbReference>
<evidence type="ECO:0000259" key="1">
    <source>
        <dbReference type="Pfam" id="PF12973"/>
    </source>
</evidence>
<comment type="caution">
    <text evidence="2">The sequence shown here is derived from an EMBL/GenBank/DDBJ whole genome shotgun (WGS) entry which is preliminary data.</text>
</comment>
<feature type="domain" description="ChrR-like cupin" evidence="1">
    <location>
        <begin position="145"/>
        <end position="226"/>
    </location>
</feature>
<dbReference type="Proteomes" id="UP000282971">
    <property type="component" value="Unassembled WGS sequence"/>
</dbReference>
<dbReference type="InterPro" id="IPR025979">
    <property type="entry name" value="ChrR-like_cupin_dom"/>
</dbReference>
<dbReference type="InterPro" id="IPR014710">
    <property type="entry name" value="RmlC-like_jellyroll"/>
</dbReference>
<dbReference type="RefSeq" id="WP_127742394.1">
    <property type="nucleotide sequence ID" value="NZ_SACN01000001.1"/>
</dbReference>
<sequence length="244" mass="26491">MIETFRVDISECRHDHQIGVEPFEDWGSPAQVRALRRLDDGSLRSGLIALPAGWQGTAGDAPLTQIYVRSGRFEIDGRSLAAGAWVVLGGGYEAACGSAEGCELIAIFDAPCDQSAERAPMIEINEDVFAIEPFTPVIGGKPFTGFERRVLWLDPLTGADTRLLRVPGGFKGGGPNWHPVQEEIFCLEGDIQPDETRPMGAGSFLWNPAYSIHGFAEQSSSGCLLLEWHDGPWAITLEPGITRP</sequence>
<gene>
    <name evidence="2" type="ORF">EOD43_06990</name>
</gene>
<keyword evidence="3" id="KW-1185">Reference proteome</keyword>